<keyword evidence="3" id="KW-1185">Reference proteome</keyword>
<dbReference type="PANTHER" id="PTHR36836:SF1">
    <property type="entry name" value="COLANIC ACID BIOSYNTHESIS PROTEIN WCAK"/>
    <property type="match status" value="1"/>
</dbReference>
<dbReference type="InterPro" id="IPR007345">
    <property type="entry name" value="Polysacch_pyruvyl_Trfase"/>
</dbReference>
<dbReference type="EMBL" id="FNXY01000007">
    <property type="protein sequence ID" value="SEJ37829.1"/>
    <property type="molecule type" value="Genomic_DNA"/>
</dbReference>
<dbReference type="GO" id="GO:0016740">
    <property type="term" value="F:transferase activity"/>
    <property type="evidence" value="ECO:0007669"/>
    <property type="project" value="UniProtKB-KW"/>
</dbReference>
<dbReference type="OrthoDB" id="1437686at2"/>
<feature type="domain" description="Polysaccharide pyruvyl transferase" evidence="1">
    <location>
        <begin position="44"/>
        <end position="350"/>
    </location>
</feature>
<dbReference type="RefSeq" id="WP_090338361.1">
    <property type="nucleotide sequence ID" value="NZ_FNXY01000007.1"/>
</dbReference>
<dbReference type="PANTHER" id="PTHR36836">
    <property type="entry name" value="COLANIC ACID BIOSYNTHESIS PROTEIN WCAK"/>
    <property type="match status" value="1"/>
</dbReference>
<name>A0A1H6Y9A1_9BACT</name>
<gene>
    <name evidence="2" type="ORF">SAMN04487995_4346</name>
</gene>
<reference evidence="2 3" key="1">
    <citation type="submission" date="2016-10" db="EMBL/GenBank/DDBJ databases">
        <authorList>
            <person name="de Groot N.N."/>
        </authorList>
    </citation>
    <scope>NUCLEOTIDE SEQUENCE [LARGE SCALE GENOMIC DNA]</scope>
    <source>
        <strain evidence="2 3">DSM 19938</strain>
    </source>
</reference>
<organism evidence="2 3">
    <name type="scientific">Dyadobacter koreensis</name>
    <dbReference type="NCBI Taxonomy" id="408657"/>
    <lineage>
        <taxon>Bacteria</taxon>
        <taxon>Pseudomonadati</taxon>
        <taxon>Bacteroidota</taxon>
        <taxon>Cytophagia</taxon>
        <taxon>Cytophagales</taxon>
        <taxon>Spirosomataceae</taxon>
        <taxon>Dyadobacter</taxon>
    </lineage>
</organism>
<dbReference type="Proteomes" id="UP000199532">
    <property type="component" value="Unassembled WGS sequence"/>
</dbReference>
<dbReference type="STRING" id="408657.SAMN04487995_4346"/>
<evidence type="ECO:0000313" key="3">
    <source>
        <dbReference type="Proteomes" id="UP000199532"/>
    </source>
</evidence>
<dbReference type="AlphaFoldDB" id="A0A1H6Y9A1"/>
<evidence type="ECO:0000259" key="1">
    <source>
        <dbReference type="Pfam" id="PF04230"/>
    </source>
</evidence>
<accession>A0A1H6Y9A1</accession>
<keyword evidence="2" id="KW-0808">Transferase</keyword>
<dbReference type="Pfam" id="PF04230">
    <property type="entry name" value="PS_pyruv_trans"/>
    <property type="match status" value="1"/>
</dbReference>
<evidence type="ECO:0000313" key="2">
    <source>
        <dbReference type="EMBL" id="SEJ37829.1"/>
    </source>
</evidence>
<protein>
    <submittedName>
        <fullName evidence="2">Polysaccharide pyruvyl transferase family protein WcaK</fullName>
    </submittedName>
</protein>
<proteinExistence type="predicted"/>
<sequence>MNRNEFIRQTALLSVGSILASFIKKASAKANPTILLVSGWQDVNIGDIGHTPGLLYVLQTYLPDANIILWKRSNGEEVKKLLNKNFPKVKIIYGSVNKDKNVDNPEVMEAFKSADVMIHGSGPLLVGADNLASWMKHTAKPFGIYGTTLENPSEYHQGILQKAAFIYTRETKSIEHLKKVGITGEHVQFAPDATFFINIRDDKKAFSFLKENDLKDKKFICAIPRLRYTPYHKFNANNNGWNADRIKMVEETNEKYKEVDHAKLREAIIAWVRETGNKVLVCPEMTYQVEIMDELLIDPLPDDVKPFIVKRGYWLPDEAASIYAKAHTVLSFECHSPIIAAANGTPCFYLRQPEDTIKGQMYYDLGFDKWTFEIDQTTGKQISDRLREVWNDYDKSKAELKIRMDKVAGIYKSGTELVKKLLV</sequence>